<name>A0A9D4VBQ3_ADICA</name>
<dbReference type="Proteomes" id="UP000886520">
    <property type="component" value="Chromosome 3"/>
</dbReference>
<reference evidence="1" key="1">
    <citation type="submission" date="2021-01" db="EMBL/GenBank/DDBJ databases">
        <title>Adiantum capillus-veneris genome.</title>
        <authorList>
            <person name="Fang Y."/>
            <person name="Liao Q."/>
        </authorList>
    </citation>
    <scope>NUCLEOTIDE SEQUENCE</scope>
    <source>
        <strain evidence="1">H3</strain>
        <tissue evidence="1">Leaf</tissue>
    </source>
</reference>
<proteinExistence type="predicted"/>
<gene>
    <name evidence="1" type="ORF">GOP47_0002504</name>
</gene>
<comment type="caution">
    <text evidence="1">The sequence shown here is derived from an EMBL/GenBank/DDBJ whole genome shotgun (WGS) entry which is preliminary data.</text>
</comment>
<keyword evidence="2" id="KW-1185">Reference proteome</keyword>
<evidence type="ECO:0000313" key="1">
    <source>
        <dbReference type="EMBL" id="KAI5082761.1"/>
    </source>
</evidence>
<evidence type="ECO:0000313" key="2">
    <source>
        <dbReference type="Proteomes" id="UP000886520"/>
    </source>
</evidence>
<sequence length="221" mass="25892">MADPTKLFELIEKIYTTLAPACRHVLSFHGAYMEKFMIHQLLIGMERCKGANDDPSFWKRLIIRCFCFCSKGTDHVCEEYVAERRQLCKVSRELLRKSDHGREIIHARSAGSSLSTYILLITFKIWNSLSPRIASFQIRILEFSSDFWWPQSSKKRTRMKYNRKERLALNIKVLYRTQKALAAMECKLGFASHYRISEECWAFEMYSNILSCKVCPALQSH</sequence>
<accession>A0A9D4VBQ3</accession>
<organism evidence="1 2">
    <name type="scientific">Adiantum capillus-veneris</name>
    <name type="common">Maidenhair fern</name>
    <dbReference type="NCBI Taxonomy" id="13818"/>
    <lineage>
        <taxon>Eukaryota</taxon>
        <taxon>Viridiplantae</taxon>
        <taxon>Streptophyta</taxon>
        <taxon>Embryophyta</taxon>
        <taxon>Tracheophyta</taxon>
        <taxon>Polypodiopsida</taxon>
        <taxon>Polypodiidae</taxon>
        <taxon>Polypodiales</taxon>
        <taxon>Pteridineae</taxon>
        <taxon>Pteridaceae</taxon>
        <taxon>Vittarioideae</taxon>
        <taxon>Adiantum</taxon>
    </lineage>
</organism>
<dbReference type="EMBL" id="JABFUD020000002">
    <property type="protein sequence ID" value="KAI5082761.1"/>
    <property type="molecule type" value="Genomic_DNA"/>
</dbReference>
<protein>
    <submittedName>
        <fullName evidence="1">Uncharacterized protein</fullName>
    </submittedName>
</protein>
<dbReference type="AlphaFoldDB" id="A0A9D4VBQ3"/>